<feature type="compositionally biased region" description="Low complexity" evidence="1">
    <location>
        <begin position="1189"/>
        <end position="1199"/>
    </location>
</feature>
<evidence type="ECO:0000313" key="2">
    <source>
        <dbReference type="EMBL" id="RPB29210.1"/>
    </source>
</evidence>
<reference evidence="2 3" key="1">
    <citation type="journal article" date="2018" name="Nat. Ecol. Evol.">
        <title>Pezizomycetes genomes reveal the molecular basis of ectomycorrhizal truffle lifestyle.</title>
        <authorList>
            <person name="Murat C."/>
            <person name="Payen T."/>
            <person name="Noel B."/>
            <person name="Kuo A."/>
            <person name="Morin E."/>
            <person name="Chen J."/>
            <person name="Kohler A."/>
            <person name="Krizsan K."/>
            <person name="Balestrini R."/>
            <person name="Da Silva C."/>
            <person name="Montanini B."/>
            <person name="Hainaut M."/>
            <person name="Levati E."/>
            <person name="Barry K.W."/>
            <person name="Belfiori B."/>
            <person name="Cichocki N."/>
            <person name="Clum A."/>
            <person name="Dockter R.B."/>
            <person name="Fauchery L."/>
            <person name="Guy J."/>
            <person name="Iotti M."/>
            <person name="Le Tacon F."/>
            <person name="Lindquist E.A."/>
            <person name="Lipzen A."/>
            <person name="Malagnac F."/>
            <person name="Mello A."/>
            <person name="Molinier V."/>
            <person name="Miyauchi S."/>
            <person name="Poulain J."/>
            <person name="Riccioni C."/>
            <person name="Rubini A."/>
            <person name="Sitrit Y."/>
            <person name="Splivallo R."/>
            <person name="Traeger S."/>
            <person name="Wang M."/>
            <person name="Zifcakova L."/>
            <person name="Wipf D."/>
            <person name="Zambonelli A."/>
            <person name="Paolocci F."/>
            <person name="Nowrousian M."/>
            <person name="Ottonello S."/>
            <person name="Baldrian P."/>
            <person name="Spatafora J.W."/>
            <person name="Henrissat B."/>
            <person name="Nagy L.G."/>
            <person name="Aury J.M."/>
            <person name="Wincker P."/>
            <person name="Grigoriev I.V."/>
            <person name="Bonfante P."/>
            <person name="Martin F.M."/>
        </authorList>
    </citation>
    <scope>NUCLEOTIDE SEQUENCE [LARGE SCALE GENOMIC DNA]</scope>
    <source>
        <strain evidence="2 3">ATCC MYA-4762</strain>
    </source>
</reference>
<feature type="region of interest" description="Disordered" evidence="1">
    <location>
        <begin position="788"/>
        <end position="810"/>
    </location>
</feature>
<feature type="region of interest" description="Disordered" evidence="1">
    <location>
        <begin position="478"/>
        <end position="517"/>
    </location>
</feature>
<feature type="compositionally biased region" description="Basic residues" evidence="1">
    <location>
        <begin position="1322"/>
        <end position="1333"/>
    </location>
</feature>
<dbReference type="EMBL" id="ML121528">
    <property type="protein sequence ID" value="RPB29210.1"/>
    <property type="molecule type" value="Genomic_DNA"/>
</dbReference>
<protein>
    <submittedName>
        <fullName evidence="2">Uncharacterized protein</fullName>
    </submittedName>
</protein>
<organism evidence="2 3">
    <name type="scientific">Terfezia boudieri ATCC MYA-4762</name>
    <dbReference type="NCBI Taxonomy" id="1051890"/>
    <lineage>
        <taxon>Eukaryota</taxon>
        <taxon>Fungi</taxon>
        <taxon>Dikarya</taxon>
        <taxon>Ascomycota</taxon>
        <taxon>Pezizomycotina</taxon>
        <taxon>Pezizomycetes</taxon>
        <taxon>Pezizales</taxon>
        <taxon>Pezizaceae</taxon>
        <taxon>Terfezia</taxon>
    </lineage>
</organism>
<evidence type="ECO:0000256" key="1">
    <source>
        <dbReference type="SAM" id="MobiDB-lite"/>
    </source>
</evidence>
<dbReference type="Proteomes" id="UP000267821">
    <property type="component" value="Unassembled WGS sequence"/>
</dbReference>
<feature type="region of interest" description="Disordered" evidence="1">
    <location>
        <begin position="864"/>
        <end position="891"/>
    </location>
</feature>
<accession>A0A3N4M2D2</accession>
<dbReference type="InParanoid" id="A0A3N4M2D2"/>
<sequence>MSNAMPFESQVANTAHEQWLYSEVQKMLQTKGLGAENLCTWQGSVYGAFDIESDDIYERAEQDWGLSQLGENGEQELPSLILQSCWANEYKHMFNEMQEWMQRGAGAVQMAILLKWILEVPEPGANTVLHSEIEVFDTVFEELIITWNVSNLKKVSSTEERELKSVKITTKQLFAGLKPRGRGASYALSLADLWYTALDIFDAEVEDWNAQGQLQSVADGESGQVTVAAQKPGGLQAGEEEYDAYEGEGREPGDGFRNGADERLQGANTSGLGVEHPAATYNTSASVLPAPSTFHAAGIAAMTTATRPEAEGTDASRVAHAGGAVGEDTLTLDFEGEEGGSSYIMGLGPAQHPQTTMLTTADVVTTILTRHAEEIVEAVENNRRLVSQDTVTLEDLDSINSEAVFETDMDPDGEDIFDLQRGPATAHPATPGNDARSMHIHNKISTEGGTVPMSESHTDEYTVTEHTSTLLSGSYERFQESVTQPSRTHEESAEGPITPPKPFHLEESITQDSGSANAKTDTFGVEYDQTIIFQKNTSTHSGVEFPCPNCLSNQCCHGPQSPLRRLPRDFMSAGVIGPFSWCGFVVYLSLSTLQPVPQGAIERRRPVLIERIQEFNEEIHEEFYEEFPPEDVGPLTLIAVERETTIAKTNITSEKKERRKKRDRKSGAEVLTKVTGTVIEGSSAGSSFTLTTTASTEPMLGVFQSREPKSTPFGPGATPSKWVGSAGLAPSFPGFTSWPDSRSAEMHKAVTIANSLDGKVDTDFGDRPGIVPEVIKVGEVTPTGGVAREQASATKLDEPPTTKNEPTGTGLGIIMEQQTTTSDKTVTADTKFGTRITEGEARSETVITQKATRTNKFGESPKLIAAGVPDSETGTIGRRGTTTTGDSEKPTQVQTTTIEETNTKGEILPKAPKIKEIEHKNSTTITKVIGETTRTVIIIPEIMSETKVTVVTESSEATEASISGVRKTPKVEGSDEIRWMGTGMSDGEIVGYGGTIETLPIAPKTIDIPVIERKNSTTTTVTEDTTLTVEHNIVIPVTGTETEKVTVVTKGDGHLQPTVGWSETAAAVSVTEATETEAWRRFSNFPTSDLAHEPDGEEGSIFVEDNQESSPVLNLSFTNESVQSFESFESSSALGLEDKTKRRSSRREKMMKALSNTIDARRRNKSPTNSFESAIETIPDTEDKDITDSSPPTSTRPRSGLAVTPSGIVPQMHQKLNHSGPADGRQSGSSILLERPTFQLQRAYSTGSTPSGTQTGGAENIFNRAEPLTPQSTTTTINSSTVRRSFDDSAFSYQIDSDNGSIETAPALTPGLGSESGNVTVGKRKIRKGKYPKVARDGTTIEASEPDDDTDSGGTKKSVADESEIHRQDHGIETQSKATINSYSTTMVHASNCQYFDSTGLGLVQCDCGGKDLITYQSPPPPEPTSTADLMAQLQSLLTQLQGRTGKVVVPRLGVNMTCEIAETEEEEVEVEVEVRVKYKSKKSMEHMGFCERTRGLLGAGGTCPIIEEMLGRA</sequence>
<feature type="compositionally biased region" description="Basic and acidic residues" evidence="1">
    <location>
        <begin position="1358"/>
        <end position="1372"/>
    </location>
</feature>
<feature type="region of interest" description="Disordered" evidence="1">
    <location>
        <begin position="1129"/>
        <end position="1207"/>
    </location>
</feature>
<feature type="compositionally biased region" description="Polar residues" evidence="1">
    <location>
        <begin position="508"/>
        <end position="517"/>
    </location>
</feature>
<evidence type="ECO:0000313" key="3">
    <source>
        <dbReference type="Proteomes" id="UP000267821"/>
    </source>
</evidence>
<feature type="compositionally biased region" description="Polar residues" evidence="1">
    <location>
        <begin position="1293"/>
        <end position="1302"/>
    </location>
</feature>
<proteinExistence type="predicted"/>
<feature type="region of interest" description="Disordered" evidence="1">
    <location>
        <begin position="1293"/>
        <end position="1376"/>
    </location>
</feature>
<name>A0A3N4M2D2_9PEZI</name>
<feature type="region of interest" description="Disordered" evidence="1">
    <location>
        <begin position="418"/>
        <end position="437"/>
    </location>
</feature>
<dbReference type="OrthoDB" id="76567at2759"/>
<keyword evidence="3" id="KW-1185">Reference proteome</keyword>
<gene>
    <name evidence="2" type="ORF">L211DRAFT_882060</name>
</gene>
<feature type="compositionally biased region" description="Low complexity" evidence="1">
    <location>
        <begin position="873"/>
        <end position="885"/>
    </location>
</feature>